<keyword evidence="2" id="KW-0261">Viral envelope protein</keyword>
<sequence length="378" mass="43054">MGNSFKRPPKSDYQIVETIPHSLTAINSNSISTYECFKKLIDIARKEIYITSFCCNLGCNPEGTDILNRLIDISTKIPVYILVDESSPHKDYERIKASHIRYIKVDVGVLNNESVGNLLSNFWVVDRSHFYIGSASLMGNALTTIKNMGIYSENNPIAKDLYFRCIDYKIISKKKCLLLTRLATKYHFLKSHNGIFFSDSPERILGRKRTYDLDCVIHYIDAAKSTIDLEIVSLLPTKRTKDAIVYWPIIKDALIRAVLERGVKLRILLGYWKKTDVVSKASIKSLNELGVDSIDITTKAFVFPINCKVDDINNAKMMIVDGRYAHVMTANLDGSHFNHHAFVSFNCMDPNLTKKIADIFERDWTSNYAKEINVINNT</sequence>
<feature type="domain" description="PLD phosphodiesterase" evidence="8">
    <location>
        <begin position="309"/>
        <end position="336"/>
    </location>
</feature>
<dbReference type="SUPFAM" id="SSF56024">
    <property type="entry name" value="Phospholipase D/nuclease"/>
    <property type="match status" value="2"/>
</dbReference>
<dbReference type="Proteomes" id="UP000315116">
    <property type="component" value="Segment"/>
</dbReference>
<keyword evidence="1" id="KW-1043">Host membrane</keyword>
<evidence type="ECO:0000256" key="5">
    <source>
        <dbReference type="ARBA" id="ARBA00023288"/>
    </source>
</evidence>
<keyword evidence="5" id="KW-0449">Lipoprotein</keyword>
<dbReference type="GO" id="GO:0003824">
    <property type="term" value="F:catalytic activity"/>
    <property type="evidence" value="ECO:0007669"/>
    <property type="project" value="InterPro"/>
</dbReference>
<evidence type="ECO:0000256" key="4">
    <source>
        <dbReference type="ARBA" id="ARBA00023184"/>
    </source>
</evidence>
<dbReference type="Pfam" id="PF00614">
    <property type="entry name" value="PLDc"/>
    <property type="match status" value="2"/>
</dbReference>
<name>A0A1V0QGU2_CNPV</name>
<keyword evidence="4" id="KW-1038">Host endoplasmic reticulum</keyword>
<dbReference type="SMART" id="SM00155">
    <property type="entry name" value="PLDc"/>
    <property type="match status" value="2"/>
</dbReference>
<dbReference type="CDD" id="cd09107">
    <property type="entry name" value="PLDc_vPLD3_4_5_like_2"/>
    <property type="match status" value="1"/>
</dbReference>
<dbReference type="Gene3D" id="3.30.870.10">
    <property type="entry name" value="Endonuclease Chain A"/>
    <property type="match status" value="2"/>
</dbReference>
<comment type="subcellular location">
    <subcellularLocation>
        <location evidence="6">Host endoplasmic reticulum membrane</location>
        <topology evidence="6">Lipid-anchor</topology>
        <orientation evidence="6">Cytoplasmic side</orientation>
    </subcellularLocation>
    <subcellularLocation>
        <location evidence="7">Virion membrane</location>
        <topology evidence="7">Lipid-anchor</topology>
    </subcellularLocation>
</comment>
<dbReference type="PANTHER" id="PTHR10185">
    <property type="entry name" value="PHOSPHOLIPASE D - RELATED"/>
    <property type="match status" value="1"/>
</dbReference>
<dbReference type="GO" id="GO:0044167">
    <property type="term" value="C:host cell endoplasmic reticulum membrane"/>
    <property type="evidence" value="ECO:0007669"/>
    <property type="project" value="UniProtKB-SubCell"/>
</dbReference>
<accession>A0A1V0QGU2</accession>
<evidence type="ECO:0000256" key="1">
    <source>
        <dbReference type="ARBA" id="ARBA00022870"/>
    </source>
</evidence>
<evidence type="ECO:0000313" key="9">
    <source>
        <dbReference type="EMBL" id="ARE67652.1"/>
    </source>
</evidence>
<evidence type="ECO:0000259" key="8">
    <source>
        <dbReference type="PROSITE" id="PS50035"/>
    </source>
</evidence>
<gene>
    <name evidence="9" type="primary">SWPV1-124</name>
</gene>
<reference evidence="9 10" key="1">
    <citation type="journal article" date="2017" name="BMC Genomics">
        <title>Genomic characterization of two novel pathogenic avipoxviruses isolated from pacific shearwaters (Ardenna spp.).</title>
        <authorList>
            <person name="Sarker S."/>
            <person name="Das S."/>
            <person name="Lavers J.L."/>
            <person name="Hutton I."/>
            <person name="Helbig K."/>
            <person name="Imbery J."/>
            <person name="Upton C."/>
            <person name="Raidal S.R."/>
        </authorList>
    </citation>
    <scope>NUCLEOTIDE SEQUENCE [LARGE SCALE GENOMIC DNA]</scope>
    <source>
        <strain evidence="9 10">SWPV-1</strain>
    </source>
</reference>
<keyword evidence="3" id="KW-0472">Membrane</keyword>
<evidence type="ECO:0000256" key="3">
    <source>
        <dbReference type="ARBA" id="ARBA00023136"/>
    </source>
</evidence>
<evidence type="ECO:0000313" key="10">
    <source>
        <dbReference type="Proteomes" id="UP000315116"/>
    </source>
</evidence>
<dbReference type="GO" id="GO:0055036">
    <property type="term" value="C:virion membrane"/>
    <property type="evidence" value="ECO:0007669"/>
    <property type="project" value="UniProtKB-SubCell"/>
</dbReference>
<keyword evidence="2" id="KW-0946">Virion</keyword>
<organism evidence="9 10">
    <name type="scientific">Shearwaterpox virus</name>
    <dbReference type="NCBI Taxonomy" id="1974596"/>
    <lineage>
        <taxon>Viruses</taxon>
        <taxon>Varidnaviria</taxon>
        <taxon>Bamfordvirae</taxon>
        <taxon>Nucleocytoviricota</taxon>
        <taxon>Pokkesviricetes</taxon>
        <taxon>Chitovirales</taxon>
        <taxon>Poxviridae</taxon>
        <taxon>Chordopoxvirinae</taxon>
        <taxon>Avipoxvirus</taxon>
        <taxon>Avipoxvirus canarypox</taxon>
        <taxon>Canarypox virus</taxon>
    </lineage>
</organism>
<dbReference type="Pfam" id="PF13918">
    <property type="entry name" value="PLDc_3"/>
    <property type="match status" value="1"/>
</dbReference>
<dbReference type="PANTHER" id="PTHR10185:SF17">
    <property type="entry name" value="GM01519P-RELATED"/>
    <property type="match status" value="1"/>
</dbReference>
<dbReference type="EMBL" id="KX857216">
    <property type="protein sequence ID" value="ARE67652.1"/>
    <property type="molecule type" value="Genomic_DNA"/>
</dbReference>
<dbReference type="InterPro" id="IPR050874">
    <property type="entry name" value="Diverse_PLD-related"/>
</dbReference>
<dbReference type="PROSITE" id="PS50035">
    <property type="entry name" value="PLD"/>
    <property type="match status" value="1"/>
</dbReference>
<dbReference type="InterPro" id="IPR032803">
    <property type="entry name" value="PLDc_3"/>
</dbReference>
<protein>
    <submittedName>
        <fullName evidence="9">SWPV1-124</fullName>
    </submittedName>
</protein>
<evidence type="ECO:0000256" key="2">
    <source>
        <dbReference type="ARBA" id="ARBA00022879"/>
    </source>
</evidence>
<dbReference type="InterPro" id="IPR001736">
    <property type="entry name" value="PLipase_D/transphosphatidylase"/>
</dbReference>
<evidence type="ECO:0000256" key="7">
    <source>
        <dbReference type="ARBA" id="ARBA00037826"/>
    </source>
</evidence>
<proteinExistence type="predicted"/>
<dbReference type="GO" id="GO:0019031">
    <property type="term" value="C:viral envelope"/>
    <property type="evidence" value="ECO:0007669"/>
    <property type="project" value="UniProtKB-KW"/>
</dbReference>
<evidence type="ECO:0000256" key="6">
    <source>
        <dbReference type="ARBA" id="ARBA00037799"/>
    </source>
</evidence>